<dbReference type="Gene3D" id="3.40.630.30">
    <property type="match status" value="1"/>
</dbReference>
<proteinExistence type="predicted"/>
<protein>
    <recommendedName>
        <fullName evidence="3">N-acetyltransferase domain-containing protein</fullName>
    </recommendedName>
</protein>
<dbReference type="EMBL" id="MJMI01000001">
    <property type="protein sequence ID" value="OLQ95970.1"/>
    <property type="molecule type" value="Genomic_DNA"/>
</dbReference>
<name>A0ABX3FQC4_9VIBR</name>
<evidence type="ECO:0000256" key="1">
    <source>
        <dbReference type="ARBA" id="ARBA00022679"/>
    </source>
</evidence>
<dbReference type="SUPFAM" id="SSF55729">
    <property type="entry name" value="Acyl-CoA N-acyltransferases (Nat)"/>
    <property type="match status" value="1"/>
</dbReference>
<keyword evidence="5" id="KW-1185">Reference proteome</keyword>
<feature type="domain" description="N-acetyltransferase" evidence="3">
    <location>
        <begin position="1"/>
        <end position="160"/>
    </location>
</feature>
<dbReference type="PANTHER" id="PTHR43800">
    <property type="entry name" value="PEPTIDYL-LYSINE N-ACETYLTRANSFERASE YJAB"/>
    <property type="match status" value="1"/>
</dbReference>
<dbReference type="PROSITE" id="PS51186">
    <property type="entry name" value="GNAT"/>
    <property type="match status" value="1"/>
</dbReference>
<dbReference type="CDD" id="cd04301">
    <property type="entry name" value="NAT_SF"/>
    <property type="match status" value="1"/>
</dbReference>
<dbReference type="Pfam" id="PF00583">
    <property type="entry name" value="Acetyltransf_1"/>
    <property type="match status" value="1"/>
</dbReference>
<reference evidence="4 5" key="1">
    <citation type="submission" date="2016-09" db="EMBL/GenBank/DDBJ databases">
        <title>Genomic Taxonomy of the Vibrionaceae.</title>
        <authorList>
            <person name="Gonzalez-Castillo A."/>
            <person name="Gomez-Gil B."/>
            <person name="Enciso-Ibarra K."/>
        </authorList>
    </citation>
    <scope>NUCLEOTIDE SEQUENCE [LARGE SCALE GENOMIC DNA]</scope>
    <source>
        <strain evidence="4 5">CAIM 1731</strain>
    </source>
</reference>
<accession>A0ABX3FQC4</accession>
<comment type="caution">
    <text evidence="4">The sequence shown here is derived from an EMBL/GenBank/DDBJ whole genome shotgun (WGS) entry which is preliminary data.</text>
</comment>
<keyword evidence="1" id="KW-0808">Transferase</keyword>
<sequence length="162" mass="18692">MIKLIDPQVSKSDLDKVHDLLNRCLSNSESFKFLTTSLVEFDTADIEGILEEQMNNGVEFLVYENEDNFDGLLLCKSSKWEGFELFLLVVDSHSQNKGIGQQLVSQCIEMVKNTSYQSVDASVYSDNKRMLRLLIKNDFRPIDIKFHVRADGMDMIKLRKYI</sequence>
<keyword evidence="2" id="KW-0012">Acyltransferase</keyword>
<evidence type="ECO:0000256" key="2">
    <source>
        <dbReference type="ARBA" id="ARBA00023315"/>
    </source>
</evidence>
<dbReference type="Proteomes" id="UP000186206">
    <property type="component" value="Unassembled WGS sequence"/>
</dbReference>
<evidence type="ECO:0000313" key="4">
    <source>
        <dbReference type="EMBL" id="OLQ95970.1"/>
    </source>
</evidence>
<evidence type="ECO:0000313" key="5">
    <source>
        <dbReference type="Proteomes" id="UP000186206"/>
    </source>
</evidence>
<dbReference type="InterPro" id="IPR000182">
    <property type="entry name" value="GNAT_dom"/>
</dbReference>
<organism evidence="4 5">
    <name type="scientific">Vibrio ponticus</name>
    <dbReference type="NCBI Taxonomy" id="265668"/>
    <lineage>
        <taxon>Bacteria</taxon>
        <taxon>Pseudomonadati</taxon>
        <taxon>Pseudomonadota</taxon>
        <taxon>Gammaproteobacteria</taxon>
        <taxon>Vibrionales</taxon>
        <taxon>Vibrionaceae</taxon>
        <taxon>Vibrio</taxon>
    </lineage>
</organism>
<gene>
    <name evidence="4" type="ORF">BIY21_20245</name>
</gene>
<dbReference type="PANTHER" id="PTHR43800:SF1">
    <property type="entry name" value="PEPTIDYL-LYSINE N-ACETYLTRANSFERASE YJAB"/>
    <property type="match status" value="1"/>
</dbReference>
<dbReference type="InterPro" id="IPR016181">
    <property type="entry name" value="Acyl_CoA_acyltransferase"/>
</dbReference>
<dbReference type="RefSeq" id="WP_075647632.1">
    <property type="nucleotide sequence ID" value="NZ_AP019658.1"/>
</dbReference>
<evidence type="ECO:0000259" key="3">
    <source>
        <dbReference type="PROSITE" id="PS51186"/>
    </source>
</evidence>